<gene>
    <name evidence="12" type="ORF">SteCoe_34993</name>
</gene>
<sequence>MKNYQKVSVLGKGRYGKVYLVQSDFGQLYAMKKISICTESQLSFEAEVLKSLDHPYIVQYHDSFIENTNLYIITDYSEGGDLSKRIHAAREQKFYFSEKQIWKWFGQLVQALSYMHLQHIIHRDLKPSNIFLTKDGVLQIGDFGFSKVLNCSEEFTSSRVGTPYYLAPEICNNSPYDIKADAWSLGCIIYELITLTRLFESDTLSGVMMCILSKDIPTVSRCSSLMNMYMLKLLNRDPNQRISITELSKDNEFMNLTCPPVRRNRRDTKEIMINIPTPTHTIEHPFSAKGPIKTNTLMVMDLKTTSHIEQKEIINKRPETVGMVKSSNRHFNFSESLLKKCPNSPIRPMLIGDFIRLKLGEEAFNRVKNVINNAKDPGKLLREEPWIISDICGEKNLSIIDVGITYNAFNANKIPFHQINAHRNTGRVFSVMSRPG</sequence>
<keyword evidence="2 10" id="KW-0723">Serine/threonine-protein kinase</keyword>
<reference evidence="12 13" key="1">
    <citation type="submission" date="2016-11" db="EMBL/GenBank/DDBJ databases">
        <title>The macronuclear genome of Stentor coeruleus: a giant cell with tiny introns.</title>
        <authorList>
            <person name="Slabodnick M."/>
            <person name="Ruby J.G."/>
            <person name="Reiff S.B."/>
            <person name="Swart E.C."/>
            <person name="Gosai S."/>
            <person name="Prabakaran S."/>
            <person name="Witkowska E."/>
            <person name="Larue G.E."/>
            <person name="Fisher S."/>
            <person name="Freeman R.M."/>
            <person name="Gunawardena J."/>
            <person name="Chu W."/>
            <person name="Stover N.A."/>
            <person name="Gregory B.D."/>
            <person name="Nowacki M."/>
            <person name="Derisi J."/>
            <person name="Roy S.W."/>
            <person name="Marshall W.F."/>
            <person name="Sood P."/>
        </authorList>
    </citation>
    <scope>NUCLEOTIDE SEQUENCE [LARGE SCALE GENOMIC DNA]</scope>
    <source>
        <strain evidence="12">WM001</strain>
    </source>
</reference>
<protein>
    <recommendedName>
        <fullName evidence="1">non-specific serine/threonine protein kinase</fullName>
        <ecNumber evidence="1">2.7.11.1</ecNumber>
    </recommendedName>
</protein>
<dbReference type="PROSITE" id="PS00107">
    <property type="entry name" value="PROTEIN_KINASE_ATP"/>
    <property type="match status" value="1"/>
</dbReference>
<feature type="binding site" evidence="9">
    <location>
        <position position="32"/>
    </location>
    <ligand>
        <name>ATP</name>
        <dbReference type="ChEBI" id="CHEBI:30616"/>
    </ligand>
</feature>
<dbReference type="SMART" id="SM00220">
    <property type="entry name" value="S_TKc"/>
    <property type="match status" value="1"/>
</dbReference>
<dbReference type="GO" id="GO:0005524">
    <property type="term" value="F:ATP binding"/>
    <property type="evidence" value="ECO:0007669"/>
    <property type="project" value="UniProtKB-UniRule"/>
</dbReference>
<dbReference type="EC" id="2.7.11.1" evidence="1"/>
<accession>A0A1R2ATC0</accession>
<dbReference type="InterPro" id="IPR051131">
    <property type="entry name" value="NEK_Ser/Thr_kinase_NIMA"/>
</dbReference>
<evidence type="ECO:0000259" key="11">
    <source>
        <dbReference type="PROSITE" id="PS50011"/>
    </source>
</evidence>
<evidence type="ECO:0000313" key="13">
    <source>
        <dbReference type="Proteomes" id="UP000187209"/>
    </source>
</evidence>
<dbReference type="InterPro" id="IPR000719">
    <property type="entry name" value="Prot_kinase_dom"/>
</dbReference>
<dbReference type="InterPro" id="IPR008271">
    <property type="entry name" value="Ser/Thr_kinase_AS"/>
</dbReference>
<keyword evidence="4 9" id="KW-0547">Nucleotide-binding</keyword>
<evidence type="ECO:0000256" key="7">
    <source>
        <dbReference type="ARBA" id="ARBA00047899"/>
    </source>
</evidence>
<dbReference type="Proteomes" id="UP000187209">
    <property type="component" value="Unassembled WGS sequence"/>
</dbReference>
<proteinExistence type="inferred from homology"/>
<dbReference type="PANTHER" id="PTHR44899:SF4">
    <property type="entry name" value="SERINE_THREONINE-PROTEIN KINASE NEK1"/>
    <property type="match status" value="1"/>
</dbReference>
<comment type="caution">
    <text evidence="12">The sequence shown here is derived from an EMBL/GenBank/DDBJ whole genome shotgun (WGS) entry which is preliminary data.</text>
</comment>
<evidence type="ECO:0000256" key="10">
    <source>
        <dbReference type="RuleBase" id="RU000304"/>
    </source>
</evidence>
<evidence type="ECO:0000256" key="6">
    <source>
        <dbReference type="ARBA" id="ARBA00022840"/>
    </source>
</evidence>
<comment type="catalytic activity">
    <reaction evidence="8">
        <text>L-seryl-[protein] + ATP = O-phospho-L-seryl-[protein] + ADP + H(+)</text>
        <dbReference type="Rhea" id="RHEA:17989"/>
        <dbReference type="Rhea" id="RHEA-COMP:9863"/>
        <dbReference type="Rhea" id="RHEA-COMP:11604"/>
        <dbReference type="ChEBI" id="CHEBI:15378"/>
        <dbReference type="ChEBI" id="CHEBI:29999"/>
        <dbReference type="ChEBI" id="CHEBI:30616"/>
        <dbReference type="ChEBI" id="CHEBI:83421"/>
        <dbReference type="ChEBI" id="CHEBI:456216"/>
        <dbReference type="EC" id="2.7.11.1"/>
    </reaction>
</comment>
<dbReference type="InterPro" id="IPR011009">
    <property type="entry name" value="Kinase-like_dom_sf"/>
</dbReference>
<dbReference type="AlphaFoldDB" id="A0A1R2ATC0"/>
<comment type="catalytic activity">
    <reaction evidence="7">
        <text>L-threonyl-[protein] + ATP = O-phospho-L-threonyl-[protein] + ADP + H(+)</text>
        <dbReference type="Rhea" id="RHEA:46608"/>
        <dbReference type="Rhea" id="RHEA-COMP:11060"/>
        <dbReference type="Rhea" id="RHEA-COMP:11605"/>
        <dbReference type="ChEBI" id="CHEBI:15378"/>
        <dbReference type="ChEBI" id="CHEBI:30013"/>
        <dbReference type="ChEBI" id="CHEBI:30616"/>
        <dbReference type="ChEBI" id="CHEBI:61977"/>
        <dbReference type="ChEBI" id="CHEBI:456216"/>
        <dbReference type="EC" id="2.7.11.1"/>
    </reaction>
</comment>
<keyword evidence="3" id="KW-0808">Transferase</keyword>
<evidence type="ECO:0000256" key="1">
    <source>
        <dbReference type="ARBA" id="ARBA00012513"/>
    </source>
</evidence>
<keyword evidence="6 9" id="KW-0067">ATP-binding</keyword>
<feature type="domain" description="Protein kinase" evidence="11">
    <location>
        <begin position="4"/>
        <end position="254"/>
    </location>
</feature>
<dbReference type="OrthoDB" id="248923at2759"/>
<dbReference type="EMBL" id="MPUH01001440">
    <property type="protein sequence ID" value="OMJ67758.1"/>
    <property type="molecule type" value="Genomic_DNA"/>
</dbReference>
<dbReference type="InterPro" id="IPR017441">
    <property type="entry name" value="Protein_kinase_ATP_BS"/>
</dbReference>
<dbReference type="SUPFAM" id="SSF56112">
    <property type="entry name" value="Protein kinase-like (PK-like)"/>
    <property type="match status" value="1"/>
</dbReference>
<evidence type="ECO:0000256" key="4">
    <source>
        <dbReference type="ARBA" id="ARBA00022741"/>
    </source>
</evidence>
<dbReference type="PANTHER" id="PTHR44899">
    <property type="entry name" value="CAMK FAMILY PROTEIN KINASE"/>
    <property type="match status" value="1"/>
</dbReference>
<evidence type="ECO:0000313" key="12">
    <source>
        <dbReference type="EMBL" id="OMJ67758.1"/>
    </source>
</evidence>
<dbReference type="Gene3D" id="1.10.510.10">
    <property type="entry name" value="Transferase(Phosphotransferase) domain 1"/>
    <property type="match status" value="1"/>
</dbReference>
<keyword evidence="5" id="KW-0418">Kinase</keyword>
<dbReference type="Pfam" id="PF00069">
    <property type="entry name" value="Pkinase"/>
    <property type="match status" value="1"/>
</dbReference>
<dbReference type="PROSITE" id="PS50011">
    <property type="entry name" value="PROTEIN_KINASE_DOM"/>
    <property type="match status" value="1"/>
</dbReference>
<organism evidence="12 13">
    <name type="scientific">Stentor coeruleus</name>
    <dbReference type="NCBI Taxonomy" id="5963"/>
    <lineage>
        <taxon>Eukaryota</taxon>
        <taxon>Sar</taxon>
        <taxon>Alveolata</taxon>
        <taxon>Ciliophora</taxon>
        <taxon>Postciliodesmatophora</taxon>
        <taxon>Heterotrichea</taxon>
        <taxon>Heterotrichida</taxon>
        <taxon>Stentoridae</taxon>
        <taxon>Stentor</taxon>
    </lineage>
</organism>
<evidence type="ECO:0000256" key="5">
    <source>
        <dbReference type="ARBA" id="ARBA00022777"/>
    </source>
</evidence>
<dbReference type="GO" id="GO:0004674">
    <property type="term" value="F:protein serine/threonine kinase activity"/>
    <property type="evidence" value="ECO:0007669"/>
    <property type="project" value="UniProtKB-KW"/>
</dbReference>
<evidence type="ECO:0000256" key="8">
    <source>
        <dbReference type="ARBA" id="ARBA00048679"/>
    </source>
</evidence>
<evidence type="ECO:0000256" key="2">
    <source>
        <dbReference type="ARBA" id="ARBA00022527"/>
    </source>
</evidence>
<comment type="similarity">
    <text evidence="10">Belongs to the protein kinase superfamily.</text>
</comment>
<dbReference type="PROSITE" id="PS00108">
    <property type="entry name" value="PROTEIN_KINASE_ST"/>
    <property type="match status" value="1"/>
</dbReference>
<name>A0A1R2ATC0_9CILI</name>
<evidence type="ECO:0000256" key="9">
    <source>
        <dbReference type="PROSITE-ProRule" id="PRU10141"/>
    </source>
</evidence>
<evidence type="ECO:0000256" key="3">
    <source>
        <dbReference type="ARBA" id="ARBA00022679"/>
    </source>
</evidence>
<keyword evidence="13" id="KW-1185">Reference proteome</keyword>
<dbReference type="CDD" id="cd08215">
    <property type="entry name" value="STKc_Nek"/>
    <property type="match status" value="1"/>
</dbReference>
<dbReference type="Gene3D" id="3.30.200.20">
    <property type="entry name" value="Phosphorylase Kinase, domain 1"/>
    <property type="match status" value="1"/>
</dbReference>